<evidence type="ECO:0000256" key="4">
    <source>
        <dbReference type="ARBA" id="ARBA00022989"/>
    </source>
</evidence>
<dbReference type="InterPro" id="IPR003339">
    <property type="entry name" value="ABC/ECF_trnsptr_transmembrane"/>
</dbReference>
<dbReference type="Pfam" id="PF02361">
    <property type="entry name" value="CbiQ"/>
    <property type="match status" value="1"/>
</dbReference>
<dbReference type="EMBL" id="CP001824">
    <property type="protein sequence ID" value="ACZ40488.1"/>
    <property type="molecule type" value="Genomic_DNA"/>
</dbReference>
<dbReference type="CDD" id="cd16914">
    <property type="entry name" value="EcfT"/>
    <property type="match status" value="1"/>
</dbReference>
<evidence type="ECO:0000313" key="8">
    <source>
        <dbReference type="Proteomes" id="UP000002027"/>
    </source>
</evidence>
<keyword evidence="8" id="KW-1185">Reference proteome</keyword>
<feature type="transmembrane region" description="Helical" evidence="6">
    <location>
        <begin position="25"/>
        <end position="56"/>
    </location>
</feature>
<keyword evidence="4 6" id="KW-1133">Transmembrane helix</keyword>
<dbReference type="STRING" id="479434.Sthe_3088"/>
<dbReference type="HOGENOM" id="CLU_056469_2_3_0"/>
<feature type="transmembrane region" description="Helical" evidence="6">
    <location>
        <begin position="238"/>
        <end position="260"/>
    </location>
</feature>
<protein>
    <submittedName>
        <fullName evidence="7">Cobalt transport protein</fullName>
    </submittedName>
</protein>
<dbReference type="InParanoid" id="D1C9J5"/>
<organism evidence="7 8">
    <name type="scientific">Sphaerobacter thermophilus (strain ATCC 49802 / DSM 20745 / KCCM 41009 / NCIMB 13125 / S 6022)</name>
    <dbReference type="NCBI Taxonomy" id="479434"/>
    <lineage>
        <taxon>Bacteria</taxon>
        <taxon>Pseudomonadati</taxon>
        <taxon>Thermomicrobiota</taxon>
        <taxon>Thermomicrobia</taxon>
        <taxon>Sphaerobacterales</taxon>
        <taxon>Sphaerobacterineae</taxon>
        <taxon>Sphaerobacteraceae</taxon>
        <taxon>Sphaerobacter</taxon>
    </lineage>
</organism>
<proteinExistence type="predicted"/>
<sequence length="269" mass="28754">MSAAGFDLYVPGDSWLHRVDARVKMAFVVGALALLLVWSNLALFVVALGLIHLALMSAGVPGARLARVWRTLAPFLLLIVLLWPLFNRGGTPVLLEAGPLRITGRALLGGVAAALRIAALSFVFVLWLSTTDQRQIVRGFVRLGLPFGLGMALTIGLRFIPTFAGVFQTVSDAQQARGLVLIGGALRRARAMIPILIAALVTVLRLSEQLGWTLEARAFGAPVPRTTLHDLAMRPVDWLLLVLVAGGAGVLLWLSLTAGLGRGLLWPVV</sequence>
<name>D1C9J5_SPHTD</name>
<evidence type="ECO:0000256" key="6">
    <source>
        <dbReference type="SAM" id="Phobius"/>
    </source>
</evidence>
<dbReference type="PANTHER" id="PTHR34857:SF2">
    <property type="entry name" value="SLL0384 PROTEIN"/>
    <property type="match status" value="1"/>
</dbReference>
<gene>
    <name evidence="7" type="ordered locus">Sthe_3088</name>
</gene>
<feature type="transmembrane region" description="Helical" evidence="6">
    <location>
        <begin position="140"/>
        <end position="160"/>
    </location>
</feature>
<reference evidence="8" key="1">
    <citation type="submission" date="2009-11" db="EMBL/GenBank/DDBJ databases">
        <title>The complete chromosome 2 of Sphaerobacter thermophilus DSM 20745.</title>
        <authorList>
            <person name="Lucas S."/>
            <person name="Copeland A."/>
            <person name="Lapidus A."/>
            <person name="Glavina del Rio T."/>
            <person name="Dalin E."/>
            <person name="Tice H."/>
            <person name="Bruce D."/>
            <person name="Goodwin L."/>
            <person name="Pitluck S."/>
            <person name="Kyrpides N."/>
            <person name="Mavromatis K."/>
            <person name="Ivanova N."/>
            <person name="Mikhailova N."/>
            <person name="LaButti K.M."/>
            <person name="Clum A."/>
            <person name="Sun H.I."/>
            <person name="Brettin T."/>
            <person name="Detter J.C."/>
            <person name="Han C."/>
            <person name="Larimer F."/>
            <person name="Land M."/>
            <person name="Hauser L."/>
            <person name="Markowitz V."/>
            <person name="Cheng J.F."/>
            <person name="Hugenholtz P."/>
            <person name="Woyke T."/>
            <person name="Wu D."/>
            <person name="Steenblock K."/>
            <person name="Schneider S."/>
            <person name="Pukall R."/>
            <person name="Goeker M."/>
            <person name="Klenk H.P."/>
            <person name="Eisen J.A."/>
        </authorList>
    </citation>
    <scope>NUCLEOTIDE SEQUENCE [LARGE SCALE GENOMIC DNA]</scope>
    <source>
        <strain evidence="8">ATCC 49802 / DSM 20745 / S 6022</strain>
    </source>
</reference>
<reference evidence="7 8" key="2">
    <citation type="journal article" date="2010" name="Stand. Genomic Sci.">
        <title>Complete genome sequence of Desulfohalobium retbaense type strain (HR(100)).</title>
        <authorList>
            <person name="Spring S."/>
            <person name="Nolan M."/>
            <person name="Lapidus A."/>
            <person name="Glavina Del Rio T."/>
            <person name="Copeland A."/>
            <person name="Tice H."/>
            <person name="Cheng J.F."/>
            <person name="Lucas S."/>
            <person name="Land M."/>
            <person name="Chen F."/>
            <person name="Bruce D."/>
            <person name="Goodwin L."/>
            <person name="Pitluck S."/>
            <person name="Ivanova N."/>
            <person name="Mavromatis K."/>
            <person name="Mikhailova N."/>
            <person name="Pati A."/>
            <person name="Chen A."/>
            <person name="Palaniappan K."/>
            <person name="Hauser L."/>
            <person name="Chang Y.J."/>
            <person name="Jeffries C.D."/>
            <person name="Munk C."/>
            <person name="Kiss H."/>
            <person name="Chain P."/>
            <person name="Han C."/>
            <person name="Brettin T."/>
            <person name="Detter J.C."/>
            <person name="Schuler E."/>
            <person name="Goker M."/>
            <person name="Rohde M."/>
            <person name="Bristow J."/>
            <person name="Eisen J.A."/>
            <person name="Markowitz V."/>
            <person name="Hugenholtz P."/>
            <person name="Kyrpides N.C."/>
            <person name="Klenk H.P."/>
        </authorList>
    </citation>
    <scope>NUCLEOTIDE SEQUENCE [LARGE SCALE GENOMIC DNA]</scope>
    <source>
        <strain evidence="8">ATCC 49802 / DSM 20745 / S 6022</strain>
    </source>
</reference>
<dbReference type="GO" id="GO:0005886">
    <property type="term" value="C:plasma membrane"/>
    <property type="evidence" value="ECO:0007669"/>
    <property type="project" value="UniProtKB-ARBA"/>
</dbReference>
<dbReference type="eggNOG" id="COG0619">
    <property type="taxonomic scope" value="Bacteria"/>
</dbReference>
<keyword evidence="2" id="KW-1003">Cell membrane</keyword>
<keyword evidence="5 6" id="KW-0472">Membrane</keyword>
<comment type="subcellular location">
    <subcellularLocation>
        <location evidence="1">Membrane</location>
        <topology evidence="1">Multi-pass membrane protein</topology>
    </subcellularLocation>
</comment>
<dbReference type="PANTHER" id="PTHR34857">
    <property type="entry name" value="SLL0384 PROTEIN"/>
    <property type="match status" value="1"/>
</dbReference>
<evidence type="ECO:0000256" key="5">
    <source>
        <dbReference type="ARBA" id="ARBA00023136"/>
    </source>
</evidence>
<dbReference type="Proteomes" id="UP000002027">
    <property type="component" value="Chromosome 2"/>
</dbReference>
<evidence type="ECO:0000256" key="2">
    <source>
        <dbReference type="ARBA" id="ARBA00022475"/>
    </source>
</evidence>
<evidence type="ECO:0000256" key="1">
    <source>
        <dbReference type="ARBA" id="ARBA00004141"/>
    </source>
</evidence>
<feature type="transmembrane region" description="Helical" evidence="6">
    <location>
        <begin position="68"/>
        <end position="86"/>
    </location>
</feature>
<evidence type="ECO:0000256" key="3">
    <source>
        <dbReference type="ARBA" id="ARBA00022692"/>
    </source>
</evidence>
<evidence type="ECO:0000313" key="7">
    <source>
        <dbReference type="EMBL" id="ACZ40488.1"/>
    </source>
</evidence>
<accession>D1C9J5</accession>
<dbReference type="RefSeq" id="WP_012873523.1">
    <property type="nucleotide sequence ID" value="NC_013524.1"/>
</dbReference>
<dbReference type="KEGG" id="sti:Sthe_3088"/>
<keyword evidence="3 6" id="KW-0812">Transmembrane</keyword>
<dbReference type="AlphaFoldDB" id="D1C9J5"/>
<feature type="transmembrane region" description="Helical" evidence="6">
    <location>
        <begin position="189"/>
        <end position="207"/>
    </location>
</feature>
<dbReference type="InterPro" id="IPR051611">
    <property type="entry name" value="ECF_transporter_component"/>
</dbReference>
<dbReference type="FunCoup" id="D1C9J5">
    <property type="interactions" value="244"/>
</dbReference>
<dbReference type="OrthoDB" id="166227at2"/>
<feature type="transmembrane region" description="Helical" evidence="6">
    <location>
        <begin position="106"/>
        <end position="128"/>
    </location>
</feature>